<organism evidence="13 14">
    <name type="scientific">Argiope bruennichi</name>
    <name type="common">Wasp spider</name>
    <name type="synonym">Aranea bruennichi</name>
    <dbReference type="NCBI Taxonomy" id="94029"/>
    <lineage>
        <taxon>Eukaryota</taxon>
        <taxon>Metazoa</taxon>
        <taxon>Ecdysozoa</taxon>
        <taxon>Arthropoda</taxon>
        <taxon>Chelicerata</taxon>
        <taxon>Arachnida</taxon>
        <taxon>Araneae</taxon>
        <taxon>Araneomorphae</taxon>
        <taxon>Entelegynae</taxon>
        <taxon>Araneoidea</taxon>
        <taxon>Araneidae</taxon>
        <taxon>Argiope</taxon>
    </lineage>
</organism>
<dbReference type="InterPro" id="IPR036236">
    <property type="entry name" value="Znf_C2H2_sf"/>
</dbReference>
<dbReference type="SUPFAM" id="SSF57667">
    <property type="entry name" value="beta-beta-alpha zinc fingers"/>
    <property type="match status" value="2"/>
</dbReference>
<evidence type="ECO:0000256" key="5">
    <source>
        <dbReference type="ARBA" id="ARBA00022771"/>
    </source>
</evidence>
<accession>A0A8T0FA51</accession>
<evidence type="ECO:0000256" key="11">
    <source>
        <dbReference type="PROSITE-ProRule" id="PRU00042"/>
    </source>
</evidence>
<reference evidence="13" key="1">
    <citation type="journal article" date="2020" name="bioRxiv">
        <title>Chromosome-level reference genome of the European wasp spider Argiope bruennichi: a resource for studies on range expansion and evolutionary adaptation.</title>
        <authorList>
            <person name="Sheffer M.M."/>
            <person name="Hoppe A."/>
            <person name="Krehenwinkel H."/>
            <person name="Uhl G."/>
            <person name="Kuss A.W."/>
            <person name="Jensen L."/>
            <person name="Jensen C."/>
            <person name="Gillespie R.G."/>
            <person name="Hoff K.J."/>
            <person name="Prost S."/>
        </authorList>
    </citation>
    <scope>NUCLEOTIDE SEQUENCE</scope>
</reference>
<comment type="caution">
    <text evidence="13">The sequence shown here is derived from an EMBL/GenBank/DDBJ whole genome shotgun (WGS) entry which is preliminary data.</text>
</comment>
<name>A0A8T0FA51_ARGBR</name>
<keyword evidence="5 11" id="KW-0863">Zinc-finger</keyword>
<feature type="domain" description="C2H2-type" evidence="12">
    <location>
        <begin position="10"/>
        <end position="37"/>
    </location>
</feature>
<sequence length="114" mass="13190">MVVHTGERPFVCHVCKKSFTQKGNLKTHMRLHSDSPSEHLSSENVRKISLKKCPYCPYSTPYSSHMNIHMVVHTRVKPHVCSICQKAFTQKGSLKIHMRQHSGERPYECNIFLL</sequence>
<evidence type="ECO:0000256" key="1">
    <source>
        <dbReference type="ARBA" id="ARBA00004123"/>
    </source>
</evidence>
<dbReference type="AlphaFoldDB" id="A0A8T0FA51"/>
<keyword evidence="3" id="KW-0479">Metal-binding</keyword>
<evidence type="ECO:0000256" key="2">
    <source>
        <dbReference type="ARBA" id="ARBA00006991"/>
    </source>
</evidence>
<protein>
    <submittedName>
        <fullName evidence="13">Zinc finger protein 1 like protein</fullName>
    </submittedName>
</protein>
<dbReference type="PANTHER" id="PTHR24394">
    <property type="entry name" value="ZINC FINGER PROTEIN"/>
    <property type="match status" value="1"/>
</dbReference>
<keyword evidence="10" id="KW-0539">Nucleus</keyword>
<dbReference type="GO" id="GO:1990837">
    <property type="term" value="F:sequence-specific double-stranded DNA binding"/>
    <property type="evidence" value="ECO:0007669"/>
    <property type="project" value="UniProtKB-ARBA"/>
</dbReference>
<dbReference type="InterPro" id="IPR013087">
    <property type="entry name" value="Znf_C2H2_type"/>
</dbReference>
<dbReference type="GO" id="GO:0000981">
    <property type="term" value="F:DNA-binding transcription factor activity, RNA polymerase II-specific"/>
    <property type="evidence" value="ECO:0007669"/>
    <property type="project" value="TreeGrafter"/>
</dbReference>
<evidence type="ECO:0000313" key="13">
    <source>
        <dbReference type="EMBL" id="KAF8788127.1"/>
    </source>
</evidence>
<dbReference type="PANTHER" id="PTHR24394:SF44">
    <property type="entry name" value="ZINC FINGER PROTEIN 271-LIKE"/>
    <property type="match status" value="1"/>
</dbReference>
<comment type="similarity">
    <text evidence="2">Belongs to the krueppel C2H2-type zinc-finger protein family.</text>
</comment>
<keyword evidence="8" id="KW-0238">DNA-binding</keyword>
<keyword evidence="9" id="KW-0804">Transcription</keyword>
<dbReference type="Gene3D" id="3.30.160.60">
    <property type="entry name" value="Classic Zinc Finger"/>
    <property type="match status" value="3"/>
</dbReference>
<dbReference type="Pfam" id="PF00096">
    <property type="entry name" value="zf-C2H2"/>
    <property type="match status" value="3"/>
</dbReference>
<comment type="subcellular location">
    <subcellularLocation>
        <location evidence="1">Nucleus</location>
    </subcellularLocation>
</comment>
<evidence type="ECO:0000256" key="9">
    <source>
        <dbReference type="ARBA" id="ARBA00023163"/>
    </source>
</evidence>
<evidence type="ECO:0000256" key="10">
    <source>
        <dbReference type="ARBA" id="ARBA00023242"/>
    </source>
</evidence>
<evidence type="ECO:0000256" key="7">
    <source>
        <dbReference type="ARBA" id="ARBA00023015"/>
    </source>
</evidence>
<dbReference type="FunFam" id="3.30.160.60:FF:001506">
    <property type="entry name" value="Zinc finger protein"/>
    <property type="match status" value="1"/>
</dbReference>
<evidence type="ECO:0000256" key="4">
    <source>
        <dbReference type="ARBA" id="ARBA00022737"/>
    </source>
</evidence>
<dbReference type="PROSITE" id="PS00028">
    <property type="entry name" value="ZINC_FINGER_C2H2_1"/>
    <property type="match status" value="2"/>
</dbReference>
<gene>
    <name evidence="13" type="ORF">HNY73_009661</name>
</gene>
<dbReference type="EMBL" id="JABXBU010000015">
    <property type="protein sequence ID" value="KAF8788127.1"/>
    <property type="molecule type" value="Genomic_DNA"/>
</dbReference>
<dbReference type="PROSITE" id="PS50157">
    <property type="entry name" value="ZINC_FINGER_C2H2_2"/>
    <property type="match status" value="3"/>
</dbReference>
<evidence type="ECO:0000259" key="12">
    <source>
        <dbReference type="PROSITE" id="PS50157"/>
    </source>
</evidence>
<keyword evidence="4" id="KW-0677">Repeat</keyword>
<evidence type="ECO:0000313" key="14">
    <source>
        <dbReference type="Proteomes" id="UP000807504"/>
    </source>
</evidence>
<feature type="domain" description="C2H2-type" evidence="12">
    <location>
        <begin position="79"/>
        <end position="106"/>
    </location>
</feature>
<evidence type="ECO:0000256" key="6">
    <source>
        <dbReference type="ARBA" id="ARBA00022833"/>
    </source>
</evidence>
<keyword evidence="14" id="KW-1185">Reference proteome</keyword>
<proteinExistence type="inferred from homology"/>
<dbReference type="Proteomes" id="UP000807504">
    <property type="component" value="Unassembled WGS sequence"/>
</dbReference>
<evidence type="ECO:0000256" key="8">
    <source>
        <dbReference type="ARBA" id="ARBA00023125"/>
    </source>
</evidence>
<reference evidence="13" key="2">
    <citation type="submission" date="2020-06" db="EMBL/GenBank/DDBJ databases">
        <authorList>
            <person name="Sheffer M."/>
        </authorList>
    </citation>
    <scope>NUCLEOTIDE SEQUENCE</scope>
</reference>
<dbReference type="SMART" id="SM00355">
    <property type="entry name" value="ZnF_C2H2"/>
    <property type="match status" value="3"/>
</dbReference>
<evidence type="ECO:0000256" key="3">
    <source>
        <dbReference type="ARBA" id="ARBA00022723"/>
    </source>
</evidence>
<feature type="domain" description="C2H2-type" evidence="12">
    <location>
        <begin position="51"/>
        <end position="78"/>
    </location>
</feature>
<keyword evidence="6" id="KW-0862">Zinc</keyword>
<dbReference type="GO" id="GO:0008270">
    <property type="term" value="F:zinc ion binding"/>
    <property type="evidence" value="ECO:0007669"/>
    <property type="project" value="UniProtKB-KW"/>
</dbReference>
<keyword evidence="7" id="KW-0805">Transcription regulation</keyword>
<dbReference type="FunFam" id="3.30.160.60:FF:000303">
    <property type="entry name" value="Zinc finger protein 41"/>
    <property type="match status" value="1"/>
</dbReference>
<dbReference type="GO" id="GO:0005634">
    <property type="term" value="C:nucleus"/>
    <property type="evidence" value="ECO:0007669"/>
    <property type="project" value="UniProtKB-SubCell"/>
</dbReference>